<reference evidence="7" key="1">
    <citation type="submission" date="2020-10" db="EMBL/GenBank/DDBJ databases">
        <authorList>
            <person name="Gilroy R."/>
        </authorList>
    </citation>
    <scope>NUCLEOTIDE SEQUENCE</scope>
    <source>
        <strain evidence="7">6919</strain>
    </source>
</reference>
<name>A0A9D9IMT9_9BACT</name>
<feature type="transmembrane region" description="Helical" evidence="6">
    <location>
        <begin position="219"/>
        <end position="244"/>
    </location>
</feature>
<evidence type="ECO:0000256" key="1">
    <source>
        <dbReference type="ARBA" id="ARBA00004141"/>
    </source>
</evidence>
<sequence length="455" mass="49523">MGAKTKFVSKLGVIAATLGSAVGLGTVWRFPNEVQDNGGSVFLLAYMLCVLLMGIPVMLAEFSLGRGSGSDSIGAFRKLSPSRRWWIVGVVAVTASYLILSFYIVVSGWTLEYLWMSVTGELYEGAGGVDSAARFASVMDDSLQSGWRPVFWTFLMIFLNIFILRRSVEKGIEKMSNLLMPLLFVILVVFCCISLSLPNAMEGVEFFLKPDFSKLDGNVLINAVGQAFFSLSLGMGILVTYASYYPETTKLGRTSFVVSGLVFVVALLMGLTIFPAVKSFGITGETEGTALIFITLPEIFQQMGGTQVWSALFFFLLVVAALTSTVSLAEVPIAFLSGIFGWSRKKSCYAVLLPIFPLSAICSLSLGPWSHIRLFGLTIFDALDYFTSNIMLPLVAISVCIYVGHILPKSFLNNEMTNHGAVRSRIAPVVLFAIRYIAPLLVAAVFVNKIIEMAG</sequence>
<dbReference type="CDD" id="cd10336">
    <property type="entry name" value="SLC6sbd_Tyt1-Like"/>
    <property type="match status" value="1"/>
</dbReference>
<keyword evidence="2" id="KW-0813">Transport</keyword>
<keyword evidence="4 6" id="KW-1133">Transmembrane helix</keyword>
<dbReference type="PRINTS" id="PR00176">
    <property type="entry name" value="NANEUSMPORT"/>
</dbReference>
<dbReference type="SUPFAM" id="SSF161070">
    <property type="entry name" value="SNF-like"/>
    <property type="match status" value="1"/>
</dbReference>
<evidence type="ECO:0000256" key="5">
    <source>
        <dbReference type="ARBA" id="ARBA00023136"/>
    </source>
</evidence>
<proteinExistence type="predicted"/>
<evidence type="ECO:0000256" key="3">
    <source>
        <dbReference type="ARBA" id="ARBA00022692"/>
    </source>
</evidence>
<dbReference type="AlphaFoldDB" id="A0A9D9IMT9"/>
<comment type="caution">
    <text evidence="7">The sequence shown here is derived from an EMBL/GenBank/DDBJ whole genome shotgun (WGS) entry which is preliminary data.</text>
</comment>
<dbReference type="Proteomes" id="UP000823598">
    <property type="component" value="Unassembled WGS sequence"/>
</dbReference>
<comment type="subcellular location">
    <subcellularLocation>
        <location evidence="1">Membrane</location>
        <topology evidence="1">Multi-pass membrane protein</topology>
    </subcellularLocation>
</comment>
<dbReference type="PROSITE" id="PS50267">
    <property type="entry name" value="NA_NEUROTRAN_SYMP_3"/>
    <property type="match status" value="1"/>
</dbReference>
<organism evidence="7 8">
    <name type="scientific">Candidatus Limisoma faecipullorum</name>
    <dbReference type="NCBI Taxonomy" id="2840854"/>
    <lineage>
        <taxon>Bacteria</taxon>
        <taxon>Pseudomonadati</taxon>
        <taxon>Bacteroidota</taxon>
        <taxon>Bacteroidia</taxon>
        <taxon>Bacteroidales</taxon>
        <taxon>Candidatus Limisoma</taxon>
    </lineage>
</organism>
<feature type="transmembrane region" description="Helical" evidence="6">
    <location>
        <begin position="312"/>
        <end position="336"/>
    </location>
</feature>
<evidence type="ECO:0000313" key="7">
    <source>
        <dbReference type="EMBL" id="MBO8475814.1"/>
    </source>
</evidence>
<evidence type="ECO:0000256" key="4">
    <source>
        <dbReference type="ARBA" id="ARBA00022989"/>
    </source>
</evidence>
<feature type="transmembrane region" description="Helical" evidence="6">
    <location>
        <begin position="178"/>
        <end position="199"/>
    </location>
</feature>
<dbReference type="InterPro" id="IPR000175">
    <property type="entry name" value="Na/ntran_symport"/>
</dbReference>
<keyword evidence="3 6" id="KW-0812">Transmembrane</keyword>
<reference evidence="7" key="2">
    <citation type="journal article" date="2021" name="PeerJ">
        <title>Extensive microbial diversity within the chicken gut microbiome revealed by metagenomics and culture.</title>
        <authorList>
            <person name="Gilroy R."/>
            <person name="Ravi A."/>
            <person name="Getino M."/>
            <person name="Pursley I."/>
            <person name="Horton D.L."/>
            <person name="Alikhan N.F."/>
            <person name="Baker D."/>
            <person name="Gharbi K."/>
            <person name="Hall N."/>
            <person name="Watson M."/>
            <person name="Adriaenssens E.M."/>
            <person name="Foster-Nyarko E."/>
            <person name="Jarju S."/>
            <person name="Secka A."/>
            <person name="Antonio M."/>
            <person name="Oren A."/>
            <person name="Chaudhuri R.R."/>
            <person name="La Ragione R."/>
            <person name="Hildebrand F."/>
            <person name="Pallen M.J."/>
        </authorList>
    </citation>
    <scope>NUCLEOTIDE SEQUENCE</scope>
    <source>
        <strain evidence="7">6919</strain>
    </source>
</reference>
<dbReference type="InterPro" id="IPR037272">
    <property type="entry name" value="SNS_sf"/>
</dbReference>
<accession>A0A9D9IMT9</accession>
<feature type="transmembrane region" description="Helical" evidence="6">
    <location>
        <begin position="429"/>
        <end position="451"/>
    </location>
</feature>
<protein>
    <submittedName>
        <fullName evidence="7">Sodium-dependent transporter</fullName>
    </submittedName>
</protein>
<evidence type="ECO:0000256" key="6">
    <source>
        <dbReference type="SAM" id="Phobius"/>
    </source>
</evidence>
<dbReference type="EMBL" id="JADIMC010000030">
    <property type="protein sequence ID" value="MBO8475814.1"/>
    <property type="molecule type" value="Genomic_DNA"/>
</dbReference>
<feature type="transmembrane region" description="Helical" evidence="6">
    <location>
        <begin position="256"/>
        <end position="277"/>
    </location>
</feature>
<dbReference type="PANTHER" id="PTHR42948:SF1">
    <property type="entry name" value="TRANSPORTER"/>
    <property type="match status" value="1"/>
</dbReference>
<feature type="transmembrane region" description="Helical" evidence="6">
    <location>
        <begin position="85"/>
        <end position="106"/>
    </location>
</feature>
<dbReference type="GO" id="GO:0016020">
    <property type="term" value="C:membrane"/>
    <property type="evidence" value="ECO:0007669"/>
    <property type="project" value="UniProtKB-SubCell"/>
</dbReference>
<keyword evidence="5 6" id="KW-0472">Membrane</keyword>
<dbReference type="Pfam" id="PF00209">
    <property type="entry name" value="SNF"/>
    <property type="match status" value="2"/>
</dbReference>
<feature type="transmembrane region" description="Helical" evidence="6">
    <location>
        <begin position="40"/>
        <end position="64"/>
    </location>
</feature>
<feature type="transmembrane region" description="Helical" evidence="6">
    <location>
        <begin position="7"/>
        <end position="28"/>
    </location>
</feature>
<feature type="transmembrane region" description="Helical" evidence="6">
    <location>
        <begin position="149"/>
        <end position="166"/>
    </location>
</feature>
<dbReference type="InterPro" id="IPR047218">
    <property type="entry name" value="YocR/YhdH-like"/>
</dbReference>
<evidence type="ECO:0000256" key="2">
    <source>
        <dbReference type="ARBA" id="ARBA00022448"/>
    </source>
</evidence>
<evidence type="ECO:0000313" key="8">
    <source>
        <dbReference type="Proteomes" id="UP000823598"/>
    </source>
</evidence>
<dbReference type="PANTHER" id="PTHR42948">
    <property type="entry name" value="TRANSPORTER"/>
    <property type="match status" value="1"/>
</dbReference>
<dbReference type="NCBIfam" id="NF037979">
    <property type="entry name" value="Na_transp"/>
    <property type="match status" value="1"/>
</dbReference>
<gene>
    <name evidence="7" type="ORF">IAB88_02340</name>
</gene>
<feature type="transmembrane region" description="Helical" evidence="6">
    <location>
        <begin position="390"/>
        <end position="408"/>
    </location>
</feature>
<feature type="transmembrane region" description="Helical" evidence="6">
    <location>
        <begin position="348"/>
        <end position="370"/>
    </location>
</feature>